<feature type="transmembrane region" description="Helical" evidence="1">
    <location>
        <begin position="171"/>
        <end position="191"/>
    </location>
</feature>
<dbReference type="RefSeq" id="WP_216714330.1">
    <property type="nucleotide sequence ID" value="NZ_JACVEL010000007.1"/>
</dbReference>
<dbReference type="Proteomes" id="UP000652681">
    <property type="component" value="Unassembled WGS sequence"/>
</dbReference>
<comment type="caution">
    <text evidence="2">The sequence shown here is derived from an EMBL/GenBank/DDBJ whole genome shotgun (WGS) entry which is preliminary data.</text>
</comment>
<evidence type="ECO:0000256" key="1">
    <source>
        <dbReference type="SAM" id="Phobius"/>
    </source>
</evidence>
<keyword evidence="1" id="KW-0472">Membrane</keyword>
<dbReference type="Pfam" id="PF11750">
    <property type="entry name" value="DUF3307"/>
    <property type="match status" value="1"/>
</dbReference>
<feature type="transmembrane region" description="Helical" evidence="1">
    <location>
        <begin position="61"/>
        <end position="81"/>
    </location>
</feature>
<protein>
    <submittedName>
        <fullName evidence="2">DUF3307 domain-containing protein</fullName>
    </submittedName>
</protein>
<gene>
    <name evidence="2" type="ORF">H9Y05_11135</name>
</gene>
<sequence>MAELTLKIIFCHLLGDFVLQTNKMTEEIRKHKFRSSSLYIHIAIHLLLLLVFTQFELTYLFPVLLLTLSHFVIDSCTKILFAKSIKGIYNFMIDQGLHLFAIYLFVYYFYGTEFIPSFLFGTQTYLLLISIVLLTFFSSVTIKKVMSVFNYPVPKGGLKDAGKYIGILERLFIFLFITISFWEGIGFLLAAKSIFRFGDLKESKDVKLTEYILIGTLVSFGIAIVISMLYVYLKNIV</sequence>
<feature type="transmembrane region" description="Helical" evidence="1">
    <location>
        <begin position="38"/>
        <end position="55"/>
    </location>
</feature>
<feature type="transmembrane region" description="Helical" evidence="1">
    <location>
        <begin position="122"/>
        <end position="142"/>
    </location>
</feature>
<reference evidence="2" key="1">
    <citation type="submission" date="2020-09" db="EMBL/GenBank/DDBJ databases">
        <title>Taishania pollutisoli gen. nov., sp. nov., Isolated from Tetrabromobisphenol A-Contaminated Soil.</title>
        <authorList>
            <person name="Chen Q."/>
        </authorList>
    </citation>
    <scope>NUCLEOTIDE SEQUENCE</scope>
    <source>
        <strain evidence="2">CZZ-1</strain>
    </source>
</reference>
<keyword evidence="1" id="KW-0812">Transmembrane</keyword>
<feature type="transmembrane region" description="Helical" evidence="1">
    <location>
        <begin position="88"/>
        <end position="110"/>
    </location>
</feature>
<keyword evidence="3" id="KW-1185">Reference proteome</keyword>
<evidence type="ECO:0000313" key="2">
    <source>
        <dbReference type="EMBL" id="MBC9813022.1"/>
    </source>
</evidence>
<organism evidence="2 3">
    <name type="scientific">Taishania pollutisoli</name>
    <dbReference type="NCBI Taxonomy" id="2766479"/>
    <lineage>
        <taxon>Bacteria</taxon>
        <taxon>Pseudomonadati</taxon>
        <taxon>Bacteroidota</taxon>
        <taxon>Flavobacteriia</taxon>
        <taxon>Flavobacteriales</taxon>
        <taxon>Crocinitomicaceae</taxon>
        <taxon>Taishania</taxon>
    </lineage>
</organism>
<keyword evidence="1" id="KW-1133">Transmembrane helix</keyword>
<evidence type="ECO:0000313" key="3">
    <source>
        <dbReference type="Proteomes" id="UP000652681"/>
    </source>
</evidence>
<accession>A0A8J6P713</accession>
<name>A0A8J6P713_9FLAO</name>
<proteinExistence type="predicted"/>
<dbReference type="InterPro" id="IPR021737">
    <property type="entry name" value="Phage_phiKZ_Orf197"/>
</dbReference>
<feature type="transmembrane region" description="Helical" evidence="1">
    <location>
        <begin position="211"/>
        <end position="233"/>
    </location>
</feature>
<dbReference type="EMBL" id="JACVEL010000007">
    <property type="protein sequence ID" value="MBC9813022.1"/>
    <property type="molecule type" value="Genomic_DNA"/>
</dbReference>
<dbReference type="AlphaFoldDB" id="A0A8J6P713"/>